<keyword evidence="3" id="KW-1185">Reference proteome</keyword>
<reference evidence="2" key="1">
    <citation type="submission" date="2021-12" db="EMBL/GenBank/DDBJ databases">
        <authorList>
            <person name="Zaccaron A."/>
            <person name="Stergiopoulos I."/>
        </authorList>
    </citation>
    <scope>NUCLEOTIDE SEQUENCE</scope>
    <source>
        <strain evidence="2">Race5_Kim</strain>
    </source>
</reference>
<dbReference type="PANTHER" id="PTHR35567:SF1">
    <property type="entry name" value="CONSERVED FUNGAL PROTEIN (AFU_ORTHOLOGUE AFUA_1G14230)"/>
    <property type="match status" value="1"/>
</dbReference>
<dbReference type="Proteomes" id="UP000756132">
    <property type="component" value="Chromosome 2"/>
</dbReference>
<dbReference type="OrthoDB" id="1859733at2759"/>
<dbReference type="InterPro" id="IPR021851">
    <property type="entry name" value="DUF3455"/>
</dbReference>
<accession>A0A9Q8P5Q3</accession>
<proteinExistence type="predicted"/>
<dbReference type="Pfam" id="PF11937">
    <property type="entry name" value="DUF3455"/>
    <property type="match status" value="1"/>
</dbReference>
<protein>
    <recommendedName>
        <fullName evidence="4">Malate dehydrogenase</fullName>
    </recommendedName>
</protein>
<dbReference type="PANTHER" id="PTHR35567">
    <property type="entry name" value="MALATE DEHYDROGENASE (AFU_ORTHOLOGUE AFUA_2G13800)"/>
    <property type="match status" value="1"/>
</dbReference>
<evidence type="ECO:0000313" key="2">
    <source>
        <dbReference type="EMBL" id="UJO14146.1"/>
    </source>
</evidence>
<dbReference type="KEGG" id="ffu:CLAFUR5_03793"/>
<reference evidence="2" key="2">
    <citation type="journal article" date="2022" name="Microb. Genom.">
        <title>A chromosome-scale genome assembly of the tomato pathogen Cladosporium fulvum reveals a compartmentalized genome architecture and the presence of a dispensable chromosome.</title>
        <authorList>
            <person name="Zaccaron A.Z."/>
            <person name="Chen L.H."/>
            <person name="Samaras A."/>
            <person name="Stergiopoulos I."/>
        </authorList>
    </citation>
    <scope>NUCLEOTIDE SEQUENCE</scope>
    <source>
        <strain evidence="2">Race5_Kim</strain>
    </source>
</reference>
<dbReference type="OMA" id="GQPPKTC"/>
<dbReference type="GeneID" id="71983671"/>
<feature type="chain" id="PRO_5040177132" description="Malate dehydrogenase" evidence="1">
    <location>
        <begin position="19"/>
        <end position="257"/>
    </location>
</feature>
<feature type="signal peptide" evidence="1">
    <location>
        <begin position="1"/>
        <end position="18"/>
    </location>
</feature>
<evidence type="ECO:0000256" key="1">
    <source>
        <dbReference type="SAM" id="SignalP"/>
    </source>
</evidence>
<dbReference type="RefSeq" id="XP_047758512.1">
    <property type="nucleotide sequence ID" value="XM_047902941.1"/>
</dbReference>
<evidence type="ECO:0000313" key="3">
    <source>
        <dbReference type="Proteomes" id="UP000756132"/>
    </source>
</evidence>
<keyword evidence="1" id="KW-0732">Signal</keyword>
<organism evidence="2 3">
    <name type="scientific">Passalora fulva</name>
    <name type="common">Tomato leaf mold</name>
    <name type="synonym">Cladosporium fulvum</name>
    <dbReference type="NCBI Taxonomy" id="5499"/>
    <lineage>
        <taxon>Eukaryota</taxon>
        <taxon>Fungi</taxon>
        <taxon>Dikarya</taxon>
        <taxon>Ascomycota</taxon>
        <taxon>Pezizomycotina</taxon>
        <taxon>Dothideomycetes</taxon>
        <taxon>Dothideomycetidae</taxon>
        <taxon>Mycosphaerellales</taxon>
        <taxon>Mycosphaerellaceae</taxon>
        <taxon>Fulvia</taxon>
    </lineage>
</organism>
<dbReference type="AlphaFoldDB" id="A0A9Q8P5Q3"/>
<evidence type="ECO:0008006" key="4">
    <source>
        <dbReference type="Google" id="ProtNLM"/>
    </source>
</evidence>
<sequence>MLFTQPTLLLALTTLVAAAPYTQEEKRTFGSWWPRSNSRHSWHGRAQQLSQCNMASVQLPQPNDIPITAPKPLPPPTEGFTLYHVAVGRGTQNYTCDLSNSTAVPVAAGAVASLFNVTCMSADSPTLLSAIPNIALECPTPANVNAQSPIYRDLSGHHYFTDATTAYFNLDTTLASLGQGGFKKINATEAPADAVMGQEGRGYGSVPWLKLTTKDEGQCEFQEVYRVNTAGGQPPKTCQGQEGEFQVEYAAEYWFYA</sequence>
<name>A0A9Q8P5Q3_PASFU</name>
<dbReference type="EMBL" id="CP090164">
    <property type="protein sequence ID" value="UJO14146.1"/>
    <property type="molecule type" value="Genomic_DNA"/>
</dbReference>
<gene>
    <name evidence="2" type="ORF">CLAFUR5_03793</name>
</gene>